<keyword evidence="2" id="KW-1185">Reference proteome</keyword>
<reference evidence="1 2" key="1">
    <citation type="journal article" date="2021" name="Hortic Res">
        <title>High-quality reference genome and annotation aids understanding of berry development for evergreen blueberry (Vaccinium darrowii).</title>
        <authorList>
            <person name="Yu J."/>
            <person name="Hulse-Kemp A.M."/>
            <person name="Babiker E."/>
            <person name="Staton M."/>
        </authorList>
    </citation>
    <scope>NUCLEOTIDE SEQUENCE [LARGE SCALE GENOMIC DNA]</scope>
    <source>
        <strain evidence="2">cv. NJ 8807/NJ 8810</strain>
        <tissue evidence="1">Young leaf</tissue>
    </source>
</reference>
<proteinExistence type="predicted"/>
<evidence type="ECO:0000313" key="1">
    <source>
        <dbReference type="EMBL" id="KAH7862171.1"/>
    </source>
</evidence>
<accession>A0ACB7Z9Q1</accession>
<sequence>MENSSIHIDVPMENSSIHFKSKKNLTDQQRSVIFQHLLVNSSNGKLKRGSLLEIAKLFSVHVKTISKIWRRGKAAIINGDVVDVSSIRPTRVGRKRVQIDKNEVMKVPRHRRTNIRSLSVELKLPKSTVHRRIKEGMMRSHSNAIKPFLSDEAKKARLRFCLSMLEPSSVGIDPLFKSMYNYVHIDEKWFYMTKESEKFYLLPEEDEPLRTCKSKRFITKVMFLAAVARPRFDTNQNEVFSGKIGIFPFTIKEPAKRSSKNRCAGTLETKAITQVTKQIIRSCMIEKVLPAIRSKWPRSSGTEIVYIQQDNARPHILPSDVEFVEASREDGFDIRLSCQPPSSPDMNVLDLGFFRAIQSLQHQEAPKNIDELVAAVEKSFNELTTQNLDRVFLSLQSCMIEVLKDYGGNNYKLPHLGKGQLARHGNLPSQIHCEQLIVENAIAHLQN</sequence>
<dbReference type="Proteomes" id="UP000828048">
    <property type="component" value="Chromosome 12"/>
</dbReference>
<dbReference type="EMBL" id="CM037162">
    <property type="protein sequence ID" value="KAH7862171.1"/>
    <property type="molecule type" value="Genomic_DNA"/>
</dbReference>
<gene>
    <name evidence="1" type="ORF">Vadar_001008</name>
</gene>
<protein>
    <submittedName>
        <fullName evidence="1">Uncharacterized protein</fullName>
    </submittedName>
</protein>
<name>A0ACB7Z9Q1_9ERIC</name>
<comment type="caution">
    <text evidence="1">The sequence shown here is derived from an EMBL/GenBank/DDBJ whole genome shotgun (WGS) entry which is preliminary data.</text>
</comment>
<evidence type="ECO:0000313" key="2">
    <source>
        <dbReference type="Proteomes" id="UP000828048"/>
    </source>
</evidence>
<organism evidence="1 2">
    <name type="scientific">Vaccinium darrowii</name>
    <dbReference type="NCBI Taxonomy" id="229202"/>
    <lineage>
        <taxon>Eukaryota</taxon>
        <taxon>Viridiplantae</taxon>
        <taxon>Streptophyta</taxon>
        <taxon>Embryophyta</taxon>
        <taxon>Tracheophyta</taxon>
        <taxon>Spermatophyta</taxon>
        <taxon>Magnoliopsida</taxon>
        <taxon>eudicotyledons</taxon>
        <taxon>Gunneridae</taxon>
        <taxon>Pentapetalae</taxon>
        <taxon>asterids</taxon>
        <taxon>Ericales</taxon>
        <taxon>Ericaceae</taxon>
        <taxon>Vaccinioideae</taxon>
        <taxon>Vaccinieae</taxon>
        <taxon>Vaccinium</taxon>
    </lineage>
</organism>